<proteinExistence type="predicted"/>
<dbReference type="GO" id="GO:0009055">
    <property type="term" value="F:electron transfer activity"/>
    <property type="evidence" value="ECO:0007669"/>
    <property type="project" value="InterPro"/>
</dbReference>
<evidence type="ECO:0000256" key="5">
    <source>
        <dbReference type="SAM" id="Phobius"/>
    </source>
</evidence>
<evidence type="ECO:0000256" key="4">
    <source>
        <dbReference type="PROSITE-ProRule" id="PRU00433"/>
    </source>
</evidence>
<feature type="domain" description="Cytochrome c" evidence="6">
    <location>
        <begin position="48"/>
        <end position="137"/>
    </location>
</feature>
<dbReference type="OrthoDB" id="9809720at2"/>
<evidence type="ECO:0000259" key="6">
    <source>
        <dbReference type="PROSITE" id="PS51007"/>
    </source>
</evidence>
<dbReference type="Pfam" id="PF00034">
    <property type="entry name" value="Cytochrom_C"/>
    <property type="match status" value="1"/>
</dbReference>
<keyword evidence="5" id="KW-0812">Transmembrane</keyword>
<organism evidence="7 8">
    <name type="scientific">Thalassospira alkalitolerans</name>
    <dbReference type="NCBI Taxonomy" id="1293890"/>
    <lineage>
        <taxon>Bacteria</taxon>
        <taxon>Pseudomonadati</taxon>
        <taxon>Pseudomonadota</taxon>
        <taxon>Alphaproteobacteria</taxon>
        <taxon>Rhodospirillales</taxon>
        <taxon>Thalassospiraceae</taxon>
        <taxon>Thalassospira</taxon>
    </lineage>
</organism>
<keyword evidence="2 4" id="KW-0479">Metal-binding</keyword>
<dbReference type="EMBL" id="JFKB01000002">
    <property type="protein sequence ID" value="OSQ49449.1"/>
    <property type="molecule type" value="Genomic_DNA"/>
</dbReference>
<dbReference type="AlphaFoldDB" id="A0A1Y2LEE1"/>
<dbReference type="STRING" id="1293890.TALK_03560"/>
<dbReference type="Gene3D" id="1.10.760.10">
    <property type="entry name" value="Cytochrome c-like domain"/>
    <property type="match status" value="1"/>
</dbReference>
<dbReference type="InterPro" id="IPR009056">
    <property type="entry name" value="Cyt_c-like_dom"/>
</dbReference>
<dbReference type="Proteomes" id="UP000193396">
    <property type="component" value="Unassembled WGS sequence"/>
</dbReference>
<keyword evidence="8" id="KW-1185">Reference proteome</keyword>
<keyword evidence="5" id="KW-0472">Membrane</keyword>
<accession>A0A1Y2LEE1</accession>
<sequence>MSERLTKSAARNIFYGGTIFFLVIFFGLTLHSHNYMLNESTNMDELTPSVVAGKHIWERHSCVNCHTILGEGAYFAPELGNVWVRYGGKEDPEGARDMLKAWMAAQPSGIEGRRQMPQFNLTDQELDELVDFLKWTSEIDTQNWPPNEAG</sequence>
<keyword evidence="3 4" id="KW-0408">Iron</keyword>
<dbReference type="PROSITE" id="PS51007">
    <property type="entry name" value="CYTC"/>
    <property type="match status" value="1"/>
</dbReference>
<keyword evidence="1 4" id="KW-0349">Heme</keyword>
<dbReference type="GO" id="GO:0020037">
    <property type="term" value="F:heme binding"/>
    <property type="evidence" value="ECO:0007669"/>
    <property type="project" value="InterPro"/>
</dbReference>
<evidence type="ECO:0000256" key="3">
    <source>
        <dbReference type="ARBA" id="ARBA00023004"/>
    </source>
</evidence>
<comment type="caution">
    <text evidence="7">The sequence shown here is derived from an EMBL/GenBank/DDBJ whole genome shotgun (WGS) entry which is preliminary data.</text>
</comment>
<dbReference type="SUPFAM" id="SSF46626">
    <property type="entry name" value="Cytochrome c"/>
    <property type="match status" value="1"/>
</dbReference>
<gene>
    <name evidence="7" type="ORF">TALK_03560</name>
</gene>
<protein>
    <submittedName>
        <fullName evidence="7">Cytochrome C</fullName>
    </submittedName>
</protein>
<evidence type="ECO:0000313" key="8">
    <source>
        <dbReference type="Proteomes" id="UP000193396"/>
    </source>
</evidence>
<reference evidence="7 8" key="1">
    <citation type="submission" date="2014-03" db="EMBL/GenBank/DDBJ databases">
        <title>The draft genome sequence of Thalassospira alkalitolerans JCM 18968.</title>
        <authorList>
            <person name="Lai Q."/>
            <person name="Shao Z."/>
        </authorList>
    </citation>
    <scope>NUCLEOTIDE SEQUENCE [LARGE SCALE GENOMIC DNA]</scope>
    <source>
        <strain evidence="7 8">JCM 18968</strain>
    </source>
</reference>
<evidence type="ECO:0000256" key="1">
    <source>
        <dbReference type="ARBA" id="ARBA00022617"/>
    </source>
</evidence>
<keyword evidence="5" id="KW-1133">Transmembrane helix</keyword>
<evidence type="ECO:0000313" key="7">
    <source>
        <dbReference type="EMBL" id="OSQ49449.1"/>
    </source>
</evidence>
<dbReference type="RefSeq" id="WP_085615960.1">
    <property type="nucleotide sequence ID" value="NZ_CAXBPE010000007.1"/>
</dbReference>
<dbReference type="GO" id="GO:0046872">
    <property type="term" value="F:metal ion binding"/>
    <property type="evidence" value="ECO:0007669"/>
    <property type="project" value="UniProtKB-KW"/>
</dbReference>
<dbReference type="InterPro" id="IPR036909">
    <property type="entry name" value="Cyt_c-like_dom_sf"/>
</dbReference>
<name>A0A1Y2LEE1_9PROT</name>
<evidence type="ECO:0000256" key="2">
    <source>
        <dbReference type="ARBA" id="ARBA00022723"/>
    </source>
</evidence>
<feature type="transmembrane region" description="Helical" evidence="5">
    <location>
        <begin position="12"/>
        <end position="30"/>
    </location>
</feature>